<accession>A0A8J4E254</accession>
<dbReference type="EMBL" id="BOPG01000037">
    <property type="protein sequence ID" value="GIJ58644.1"/>
    <property type="molecule type" value="Genomic_DNA"/>
</dbReference>
<evidence type="ECO:0000313" key="1">
    <source>
        <dbReference type="EMBL" id="GIJ58644.1"/>
    </source>
</evidence>
<proteinExistence type="predicted"/>
<name>A0A8J4E254_9ACTN</name>
<evidence type="ECO:0000313" key="2">
    <source>
        <dbReference type="Proteomes" id="UP000612585"/>
    </source>
</evidence>
<organism evidence="1 2">
    <name type="scientific">Virgisporangium aurantiacum</name>
    <dbReference type="NCBI Taxonomy" id="175570"/>
    <lineage>
        <taxon>Bacteria</taxon>
        <taxon>Bacillati</taxon>
        <taxon>Actinomycetota</taxon>
        <taxon>Actinomycetes</taxon>
        <taxon>Micromonosporales</taxon>
        <taxon>Micromonosporaceae</taxon>
        <taxon>Virgisporangium</taxon>
    </lineage>
</organism>
<sequence>MLDPAGRERFADLARTSLAAGTTHDDLIADLRRRGLEKIDCIVVLHVATGIPLGEAKPLVHFSPAWSDRRESDERFEEQAWRAGFIWCVLDGGEVTEPPDWAADCRARQQRATGQLREIAAALPPVPEVPDHLQKGRLGDAFAALVAAGRNLPGDHWPALAAAADTLCLTELLGAEPPAEDPTDPVYAAHVVHQRVRPT</sequence>
<keyword evidence="2" id="KW-1185">Reference proteome</keyword>
<reference evidence="1" key="1">
    <citation type="submission" date="2021-01" db="EMBL/GenBank/DDBJ databases">
        <title>Whole genome shotgun sequence of Virgisporangium aurantiacum NBRC 16421.</title>
        <authorList>
            <person name="Komaki H."/>
            <person name="Tamura T."/>
        </authorList>
    </citation>
    <scope>NUCLEOTIDE SEQUENCE</scope>
    <source>
        <strain evidence="1">NBRC 16421</strain>
    </source>
</reference>
<comment type="caution">
    <text evidence="1">The sequence shown here is derived from an EMBL/GenBank/DDBJ whole genome shotgun (WGS) entry which is preliminary data.</text>
</comment>
<dbReference type="Proteomes" id="UP000612585">
    <property type="component" value="Unassembled WGS sequence"/>
</dbReference>
<dbReference type="AlphaFoldDB" id="A0A8J4E254"/>
<gene>
    <name evidence="1" type="ORF">Vau01_061600</name>
</gene>
<protein>
    <submittedName>
        <fullName evidence="1">Uncharacterized protein</fullName>
    </submittedName>
</protein>
<dbReference type="RefSeq" id="WP_203999699.1">
    <property type="nucleotide sequence ID" value="NZ_BOPG01000037.1"/>
</dbReference>